<feature type="region of interest" description="Disordered" evidence="1">
    <location>
        <begin position="1"/>
        <end position="37"/>
    </location>
</feature>
<keyword evidence="3" id="KW-1185">Reference proteome</keyword>
<evidence type="ECO:0000256" key="1">
    <source>
        <dbReference type="SAM" id="MobiDB-lite"/>
    </source>
</evidence>
<evidence type="ECO:0000313" key="2">
    <source>
        <dbReference type="EMBL" id="KAK8114193.1"/>
    </source>
</evidence>
<accession>A0AAW0QQT8</accession>
<feature type="compositionally biased region" description="Basic residues" evidence="1">
    <location>
        <begin position="279"/>
        <end position="290"/>
    </location>
</feature>
<feature type="compositionally biased region" description="Polar residues" evidence="1">
    <location>
        <begin position="143"/>
        <end position="166"/>
    </location>
</feature>
<dbReference type="Proteomes" id="UP001392437">
    <property type="component" value="Unassembled WGS sequence"/>
</dbReference>
<protein>
    <submittedName>
        <fullName evidence="2">Uncharacterized protein</fullName>
    </submittedName>
</protein>
<name>A0AAW0QQT8_9PEZI</name>
<feature type="compositionally biased region" description="Basic residues" evidence="1">
    <location>
        <begin position="1"/>
        <end position="10"/>
    </location>
</feature>
<reference evidence="2 3" key="1">
    <citation type="submission" date="2023-01" db="EMBL/GenBank/DDBJ databases">
        <title>Analysis of 21 Apiospora genomes using comparative genomics revels a genus with tremendous synthesis potential of carbohydrate active enzymes and secondary metabolites.</title>
        <authorList>
            <person name="Sorensen T."/>
        </authorList>
    </citation>
    <scope>NUCLEOTIDE SEQUENCE [LARGE SCALE GENOMIC DNA]</scope>
    <source>
        <strain evidence="2 3">CBS 117206</strain>
    </source>
</reference>
<feature type="compositionally biased region" description="Polar residues" evidence="1">
    <location>
        <begin position="184"/>
        <end position="203"/>
    </location>
</feature>
<proteinExistence type="predicted"/>
<feature type="compositionally biased region" description="Low complexity" evidence="1">
    <location>
        <begin position="292"/>
        <end position="302"/>
    </location>
</feature>
<feature type="region of interest" description="Disordered" evidence="1">
    <location>
        <begin position="81"/>
        <end position="361"/>
    </location>
</feature>
<gene>
    <name evidence="2" type="ORF">PG999_006262</name>
</gene>
<dbReference type="EMBL" id="JAQQWP010000006">
    <property type="protein sequence ID" value="KAK8114193.1"/>
    <property type="molecule type" value="Genomic_DNA"/>
</dbReference>
<sequence>MSTSRRGRGHAPKDSGISMAAKPEPDLLPTPPSSQDGFFEVRDASIVFEMKWCREGNHEAPAVNFRDEGNWSCCHCADQAASYPPKPGPRPRQTVGVRPDSDSSYGGKGVAAACPDYEMKRQQHHDVSQEQQPRRQEERPQIQYYSSSYKPRGFENSSRPPKTLQTYHPHVRPPNMGNYIIKPDTSSMPLQRLNPNTETRAQPQPQPKSYAIHGSRTYHDVPKPTPQKLPSRAQPMSVSGNPHEPPRATVLDDILKTILVPPPPPSEVVSAQSTTKANPKAKAHHYHRKPQVQETQPQQTRQQHQKHLSVPQTPKTKQYPGPSLQSNTQTRSHQKPPQQQKRPRPKTQYDKPPASSSWELKLRKSQELKRKKILQQPGYEHVQHRLLQPQASAEEQARADSEVLGPQETCPACRKHYPSYSELIEAYGLCYGCLRRHLVAVGELLQCPSCCQLHSRDDFKKHNYDGLVVKERTKECRYCQWEHRPAAKLKSAVMCGADERRRRA</sequence>
<comment type="caution">
    <text evidence="2">The sequence shown here is derived from an EMBL/GenBank/DDBJ whole genome shotgun (WGS) entry which is preliminary data.</text>
</comment>
<organism evidence="2 3">
    <name type="scientific">Apiospora kogelbergensis</name>
    <dbReference type="NCBI Taxonomy" id="1337665"/>
    <lineage>
        <taxon>Eukaryota</taxon>
        <taxon>Fungi</taxon>
        <taxon>Dikarya</taxon>
        <taxon>Ascomycota</taxon>
        <taxon>Pezizomycotina</taxon>
        <taxon>Sordariomycetes</taxon>
        <taxon>Xylariomycetidae</taxon>
        <taxon>Amphisphaeriales</taxon>
        <taxon>Apiosporaceae</taxon>
        <taxon>Apiospora</taxon>
    </lineage>
</organism>
<evidence type="ECO:0000313" key="3">
    <source>
        <dbReference type="Proteomes" id="UP001392437"/>
    </source>
</evidence>
<dbReference type="AlphaFoldDB" id="A0AAW0QQT8"/>
<feature type="compositionally biased region" description="Basic and acidic residues" evidence="1">
    <location>
        <begin position="117"/>
        <end position="140"/>
    </location>
</feature>